<evidence type="ECO:0000256" key="2">
    <source>
        <dbReference type="ARBA" id="ARBA00023242"/>
    </source>
</evidence>
<dbReference type="GO" id="GO:0008270">
    <property type="term" value="F:zinc ion binding"/>
    <property type="evidence" value="ECO:0007669"/>
    <property type="project" value="InterPro"/>
</dbReference>
<dbReference type="PANTHER" id="PTHR47659">
    <property type="entry name" value="ZN(II)2CYS6 TRANSCRIPTION FACTOR (EUROFUNG)-RELATED"/>
    <property type="match status" value="1"/>
</dbReference>
<feature type="compositionally biased region" description="Low complexity" evidence="3">
    <location>
        <begin position="74"/>
        <end position="94"/>
    </location>
</feature>
<evidence type="ECO:0000313" key="5">
    <source>
        <dbReference type="EMBL" id="KAJ3200464.1"/>
    </source>
</evidence>
<protein>
    <recommendedName>
        <fullName evidence="4">Zn(2)-C6 fungal-type domain-containing protein</fullName>
    </recommendedName>
</protein>
<evidence type="ECO:0000256" key="1">
    <source>
        <dbReference type="ARBA" id="ARBA00022723"/>
    </source>
</evidence>
<dbReference type="AlphaFoldDB" id="A0AAD5TV40"/>
<feature type="domain" description="Zn(2)-C6 fungal-type" evidence="4">
    <location>
        <begin position="133"/>
        <end position="164"/>
    </location>
</feature>
<dbReference type="GO" id="GO:0000981">
    <property type="term" value="F:DNA-binding transcription factor activity, RNA polymerase II-specific"/>
    <property type="evidence" value="ECO:0007669"/>
    <property type="project" value="InterPro"/>
</dbReference>
<dbReference type="SMART" id="SM00066">
    <property type="entry name" value="GAL4"/>
    <property type="match status" value="1"/>
</dbReference>
<evidence type="ECO:0000259" key="4">
    <source>
        <dbReference type="PROSITE" id="PS50048"/>
    </source>
</evidence>
<evidence type="ECO:0000256" key="3">
    <source>
        <dbReference type="SAM" id="MobiDB-lite"/>
    </source>
</evidence>
<keyword evidence="2" id="KW-0539">Nucleus</keyword>
<feature type="region of interest" description="Disordered" evidence="3">
    <location>
        <begin position="165"/>
        <end position="228"/>
    </location>
</feature>
<keyword evidence="1" id="KW-0479">Metal-binding</keyword>
<organism evidence="5 6">
    <name type="scientific">Clydaea vesicula</name>
    <dbReference type="NCBI Taxonomy" id="447962"/>
    <lineage>
        <taxon>Eukaryota</taxon>
        <taxon>Fungi</taxon>
        <taxon>Fungi incertae sedis</taxon>
        <taxon>Chytridiomycota</taxon>
        <taxon>Chytridiomycota incertae sedis</taxon>
        <taxon>Chytridiomycetes</taxon>
        <taxon>Lobulomycetales</taxon>
        <taxon>Lobulomycetaceae</taxon>
        <taxon>Clydaea</taxon>
    </lineage>
</organism>
<proteinExistence type="predicted"/>
<feature type="region of interest" description="Disordered" evidence="3">
    <location>
        <begin position="1"/>
        <end position="30"/>
    </location>
</feature>
<dbReference type="InterPro" id="IPR036864">
    <property type="entry name" value="Zn2-C6_fun-type_DNA-bd_sf"/>
</dbReference>
<gene>
    <name evidence="5" type="ORF">HK099_002635</name>
</gene>
<dbReference type="PROSITE" id="PS50048">
    <property type="entry name" value="ZN2_CY6_FUNGAL_2"/>
    <property type="match status" value="1"/>
</dbReference>
<dbReference type="InterPro" id="IPR050335">
    <property type="entry name" value="ERT1_acuK_gluconeogen_tf"/>
</dbReference>
<name>A0AAD5TV40_9FUNG</name>
<dbReference type="SUPFAM" id="SSF57701">
    <property type="entry name" value="Zn2/Cys6 DNA-binding domain"/>
    <property type="match status" value="1"/>
</dbReference>
<reference evidence="5" key="1">
    <citation type="submission" date="2020-05" db="EMBL/GenBank/DDBJ databases">
        <title>Phylogenomic resolution of chytrid fungi.</title>
        <authorList>
            <person name="Stajich J.E."/>
            <person name="Amses K."/>
            <person name="Simmons R."/>
            <person name="Seto K."/>
            <person name="Myers J."/>
            <person name="Bonds A."/>
            <person name="Quandt C.A."/>
            <person name="Barry K."/>
            <person name="Liu P."/>
            <person name="Grigoriev I."/>
            <person name="Longcore J.E."/>
            <person name="James T.Y."/>
        </authorList>
    </citation>
    <scope>NUCLEOTIDE SEQUENCE</scope>
    <source>
        <strain evidence="5">JEL0476</strain>
    </source>
</reference>
<feature type="compositionally biased region" description="Polar residues" evidence="3">
    <location>
        <begin position="214"/>
        <end position="228"/>
    </location>
</feature>
<comment type="caution">
    <text evidence="5">The sequence shown here is derived from an EMBL/GenBank/DDBJ whole genome shotgun (WGS) entry which is preliminary data.</text>
</comment>
<dbReference type="EMBL" id="JADGJW010001899">
    <property type="protein sequence ID" value="KAJ3200464.1"/>
    <property type="molecule type" value="Genomic_DNA"/>
</dbReference>
<dbReference type="CDD" id="cd00067">
    <property type="entry name" value="GAL4"/>
    <property type="match status" value="1"/>
</dbReference>
<feature type="region of interest" description="Disordered" evidence="3">
    <location>
        <begin position="74"/>
        <end position="98"/>
    </location>
</feature>
<keyword evidence="6" id="KW-1185">Reference proteome</keyword>
<feature type="compositionally biased region" description="Pro residues" evidence="3">
    <location>
        <begin position="1"/>
        <end position="17"/>
    </location>
</feature>
<dbReference type="InterPro" id="IPR001138">
    <property type="entry name" value="Zn2Cys6_DnaBD"/>
</dbReference>
<dbReference type="PANTHER" id="PTHR47659:SF7">
    <property type="entry name" value="FUNGAL TRANSCRIPTIONAL REGULATORY PROTEIN, N-TERMINAL DOMAIN-CONTAINING PROTEIN"/>
    <property type="match status" value="1"/>
</dbReference>
<dbReference type="Proteomes" id="UP001211065">
    <property type="component" value="Unassembled WGS sequence"/>
</dbReference>
<evidence type="ECO:0000313" key="6">
    <source>
        <dbReference type="Proteomes" id="UP001211065"/>
    </source>
</evidence>
<feature type="compositionally biased region" description="Low complexity" evidence="3">
    <location>
        <begin position="189"/>
        <end position="198"/>
    </location>
</feature>
<sequence length="384" mass="43767">MSPNELLPPPIHFPTPAPTRGSSPHSHSNHQNQLFMADSYMHNLNPANNQTPELSPNAYYYHYPYYSEESMAENSNNESNKFFSEQQPRPQAQPQKRRYVKRMAAASSLEPIDTSVNISEIDERKRRTQVKVACIHCKKACKKCDDVRPCTRCVRIGFGNSCSDAPRKERKKGFKRGPYNKQARRDSIDSSISVGVDSNFGEEDLLSPMPQQPDLDSSTNGNSDLYSKSFDQQSYLERKISIERQGSMTQEPTPLEQCPELAKNNNASFQQHHDNYIHHTRMEQDVATGPRSPFIHDYPFSSGATMTLPYPAQYIQENLDEQHYNHRYNNQYYEDMSNSPLSASLHGGSYFFPPSQHPLHLEPSNAAHQFISPQSIFPSRSGSQ</sequence>
<accession>A0AAD5TV40</accession>